<dbReference type="Gene3D" id="2.130.10.10">
    <property type="entry name" value="YVTN repeat-like/Quinoprotein amine dehydrogenase"/>
    <property type="match status" value="1"/>
</dbReference>
<dbReference type="InterPro" id="IPR036322">
    <property type="entry name" value="WD40_repeat_dom_sf"/>
</dbReference>
<keyword evidence="1 3" id="KW-0853">WD repeat</keyword>
<evidence type="ECO:0000313" key="4">
    <source>
        <dbReference type="EMBL" id="EPS31866.1"/>
    </source>
</evidence>
<gene>
    <name evidence="4" type="ORF">PDE_06824</name>
</gene>
<feature type="repeat" description="WD" evidence="3">
    <location>
        <begin position="228"/>
        <end position="269"/>
    </location>
</feature>
<dbReference type="InterPro" id="IPR015943">
    <property type="entry name" value="WD40/YVTN_repeat-like_dom_sf"/>
</dbReference>
<dbReference type="PANTHER" id="PTHR44090:SF1">
    <property type="entry name" value="SUPERKILLER COMPLEX PROTEIN 8"/>
    <property type="match status" value="1"/>
</dbReference>
<keyword evidence="5" id="KW-1185">Reference proteome</keyword>
<protein>
    <submittedName>
        <fullName evidence="4">Uncharacterized protein</fullName>
    </submittedName>
</protein>
<keyword evidence="2" id="KW-0677">Repeat</keyword>
<dbReference type="PROSITE" id="PS50082">
    <property type="entry name" value="WD_REPEATS_2"/>
    <property type="match status" value="2"/>
</dbReference>
<dbReference type="AlphaFoldDB" id="S7ZT25"/>
<dbReference type="HOGENOM" id="CLU_000288_57_11_1"/>
<dbReference type="GO" id="GO:0005634">
    <property type="term" value="C:nucleus"/>
    <property type="evidence" value="ECO:0007669"/>
    <property type="project" value="TreeGrafter"/>
</dbReference>
<name>S7ZT25_PENO1</name>
<accession>S7ZT25</accession>
<dbReference type="eggNOG" id="KOG4155">
    <property type="taxonomic scope" value="Eukaryota"/>
</dbReference>
<evidence type="ECO:0000256" key="2">
    <source>
        <dbReference type="ARBA" id="ARBA00022737"/>
    </source>
</evidence>
<proteinExistence type="predicted"/>
<sequence>MSRQYLAWGSADNAHPLDIFSLAVTEKHVLSVSGAPSIKVHSTENTEFPLVQSIDGAHALGCHHIVTDSAGTRAVSAGFDGTLKVWSINEGHWTADSDKTADLANIHPWAIALSGDGQYLAGVSESGHVGVWDLNNQGAQIRDHETKGSFGTCIDLSGDGRFIASGHENGAVYIFLTDTGRMPFSLSGLVKPVRAVAFSPGGKILAAAGDSKVIVLYDTSSGEQIANLSGHAAWVLSLSWSSSGEYLLSSSYDGKVKVWSIDTKMCVATHSETEKAVWSVKWLPKTARSESFATAGANRSVAFYREATGG</sequence>
<dbReference type="EMBL" id="KB644414">
    <property type="protein sequence ID" value="EPS31866.1"/>
    <property type="molecule type" value="Genomic_DNA"/>
</dbReference>
<feature type="repeat" description="WD" evidence="3">
    <location>
        <begin position="186"/>
        <end position="227"/>
    </location>
</feature>
<dbReference type="Pfam" id="PF00400">
    <property type="entry name" value="WD40"/>
    <property type="match status" value="5"/>
</dbReference>
<dbReference type="SMART" id="SM00320">
    <property type="entry name" value="WD40"/>
    <property type="match status" value="6"/>
</dbReference>
<dbReference type="InterPro" id="IPR001680">
    <property type="entry name" value="WD40_rpt"/>
</dbReference>
<dbReference type="GO" id="GO:0032991">
    <property type="term" value="C:protein-containing complex"/>
    <property type="evidence" value="ECO:0007669"/>
    <property type="project" value="UniProtKB-ARBA"/>
</dbReference>
<dbReference type="STRING" id="933388.S7ZT25"/>
<evidence type="ECO:0000256" key="3">
    <source>
        <dbReference type="PROSITE-ProRule" id="PRU00221"/>
    </source>
</evidence>
<dbReference type="PhylomeDB" id="S7ZT25"/>
<dbReference type="PANTHER" id="PTHR44090">
    <property type="entry name" value="WD REPEAT-CONTAINING PROTEIN 61"/>
    <property type="match status" value="1"/>
</dbReference>
<organism evidence="4 5">
    <name type="scientific">Penicillium oxalicum (strain 114-2 / CGMCC 5302)</name>
    <name type="common">Penicillium decumbens</name>
    <dbReference type="NCBI Taxonomy" id="933388"/>
    <lineage>
        <taxon>Eukaryota</taxon>
        <taxon>Fungi</taxon>
        <taxon>Dikarya</taxon>
        <taxon>Ascomycota</taxon>
        <taxon>Pezizomycotina</taxon>
        <taxon>Eurotiomycetes</taxon>
        <taxon>Eurotiomycetidae</taxon>
        <taxon>Eurotiales</taxon>
        <taxon>Aspergillaceae</taxon>
        <taxon>Penicillium</taxon>
    </lineage>
</organism>
<dbReference type="Proteomes" id="UP000019376">
    <property type="component" value="Unassembled WGS sequence"/>
</dbReference>
<dbReference type="SUPFAM" id="SSF50978">
    <property type="entry name" value="WD40 repeat-like"/>
    <property type="match status" value="1"/>
</dbReference>
<evidence type="ECO:0000256" key="1">
    <source>
        <dbReference type="ARBA" id="ARBA00022574"/>
    </source>
</evidence>
<dbReference type="PROSITE" id="PS50294">
    <property type="entry name" value="WD_REPEATS_REGION"/>
    <property type="match status" value="1"/>
</dbReference>
<evidence type="ECO:0000313" key="5">
    <source>
        <dbReference type="Proteomes" id="UP000019376"/>
    </source>
</evidence>
<reference evidence="4 5" key="1">
    <citation type="journal article" date="2013" name="PLoS ONE">
        <title>Genomic and secretomic analyses reveal unique features of the lignocellulolytic enzyme system of Penicillium decumbens.</title>
        <authorList>
            <person name="Liu G."/>
            <person name="Zhang L."/>
            <person name="Wei X."/>
            <person name="Zou G."/>
            <person name="Qin Y."/>
            <person name="Ma L."/>
            <person name="Li J."/>
            <person name="Zheng H."/>
            <person name="Wang S."/>
            <person name="Wang C."/>
            <person name="Xun L."/>
            <person name="Zhao G.-P."/>
            <person name="Zhou Z."/>
            <person name="Qu Y."/>
        </authorList>
    </citation>
    <scope>NUCLEOTIDE SEQUENCE [LARGE SCALE GENOMIC DNA]</scope>
    <source>
        <strain evidence="5">114-2 / CGMCC 5302</strain>
    </source>
</reference>
<dbReference type="OrthoDB" id="10251741at2759"/>
<dbReference type="InterPro" id="IPR051510">
    <property type="entry name" value="SKI8"/>
</dbReference>